<gene>
    <name evidence="2" type="ORF">BDY17DRAFT_175915</name>
</gene>
<evidence type="ECO:0000256" key="1">
    <source>
        <dbReference type="SAM" id="MobiDB-lite"/>
    </source>
</evidence>
<dbReference type="AlphaFoldDB" id="A0A6A6PQ12"/>
<dbReference type="RefSeq" id="XP_033588585.1">
    <property type="nucleotide sequence ID" value="XM_033729853.1"/>
</dbReference>
<evidence type="ECO:0000313" key="3">
    <source>
        <dbReference type="Proteomes" id="UP000799767"/>
    </source>
</evidence>
<name>A0A6A6PQ12_9PEZI</name>
<dbReference type="EMBL" id="MU001637">
    <property type="protein sequence ID" value="KAF2482015.1"/>
    <property type="molecule type" value="Genomic_DNA"/>
</dbReference>
<feature type="region of interest" description="Disordered" evidence="1">
    <location>
        <begin position="106"/>
        <end position="137"/>
    </location>
</feature>
<evidence type="ECO:0000313" key="2">
    <source>
        <dbReference type="EMBL" id="KAF2482015.1"/>
    </source>
</evidence>
<organism evidence="2 3">
    <name type="scientific">Neohortaea acidophila</name>
    <dbReference type="NCBI Taxonomy" id="245834"/>
    <lineage>
        <taxon>Eukaryota</taxon>
        <taxon>Fungi</taxon>
        <taxon>Dikarya</taxon>
        <taxon>Ascomycota</taxon>
        <taxon>Pezizomycotina</taxon>
        <taxon>Dothideomycetes</taxon>
        <taxon>Dothideomycetidae</taxon>
        <taxon>Mycosphaerellales</taxon>
        <taxon>Teratosphaeriaceae</taxon>
        <taxon>Neohortaea</taxon>
    </lineage>
</organism>
<dbReference type="GeneID" id="54470855"/>
<sequence length="191" mass="20996">MEAGRQGTGSQRWAPVKLAFAANARAGTMGKERGATRVIGLASAPAQLYPSRPIHAGRLADETHRQEASRPQIFHSSKPARIVSNAQQSRECCLLHTRSNRRQCEPHKQGVRTVHPSDNNNRASWANPGHHPRSLAKCSFPKTEERGARRGDGARKCVMATLHRPGRAAVAFNVPTPMSLFPIYSHPWACN</sequence>
<protein>
    <submittedName>
        <fullName evidence="2">Uncharacterized protein</fullName>
    </submittedName>
</protein>
<proteinExistence type="predicted"/>
<dbReference type="Proteomes" id="UP000799767">
    <property type="component" value="Unassembled WGS sequence"/>
</dbReference>
<accession>A0A6A6PQ12</accession>
<reference evidence="2" key="1">
    <citation type="journal article" date="2020" name="Stud. Mycol.">
        <title>101 Dothideomycetes genomes: a test case for predicting lifestyles and emergence of pathogens.</title>
        <authorList>
            <person name="Haridas S."/>
            <person name="Albert R."/>
            <person name="Binder M."/>
            <person name="Bloem J."/>
            <person name="Labutti K."/>
            <person name="Salamov A."/>
            <person name="Andreopoulos B."/>
            <person name="Baker S."/>
            <person name="Barry K."/>
            <person name="Bills G."/>
            <person name="Bluhm B."/>
            <person name="Cannon C."/>
            <person name="Castanera R."/>
            <person name="Culley D."/>
            <person name="Daum C."/>
            <person name="Ezra D."/>
            <person name="Gonzalez J."/>
            <person name="Henrissat B."/>
            <person name="Kuo A."/>
            <person name="Liang C."/>
            <person name="Lipzen A."/>
            <person name="Lutzoni F."/>
            <person name="Magnuson J."/>
            <person name="Mondo S."/>
            <person name="Nolan M."/>
            <person name="Ohm R."/>
            <person name="Pangilinan J."/>
            <person name="Park H.-J."/>
            <person name="Ramirez L."/>
            <person name="Alfaro M."/>
            <person name="Sun H."/>
            <person name="Tritt A."/>
            <person name="Yoshinaga Y."/>
            <person name="Zwiers L.-H."/>
            <person name="Turgeon B."/>
            <person name="Goodwin S."/>
            <person name="Spatafora J."/>
            <person name="Crous P."/>
            <person name="Grigoriev I."/>
        </authorList>
    </citation>
    <scope>NUCLEOTIDE SEQUENCE</scope>
    <source>
        <strain evidence="2">CBS 113389</strain>
    </source>
</reference>
<keyword evidence="3" id="KW-1185">Reference proteome</keyword>